<dbReference type="Pfam" id="PF01070">
    <property type="entry name" value="FMN_dh"/>
    <property type="match status" value="1"/>
</dbReference>
<feature type="domain" description="FMN hydroxy acid dehydrogenase" evidence="6">
    <location>
        <begin position="1"/>
        <end position="231"/>
    </location>
</feature>
<keyword evidence="8" id="KW-1185">Reference proteome</keyword>
<dbReference type="InterPro" id="IPR008259">
    <property type="entry name" value="FMN_hydac_DH_AS"/>
</dbReference>
<evidence type="ECO:0000259" key="6">
    <source>
        <dbReference type="PROSITE" id="PS51349"/>
    </source>
</evidence>
<comment type="similarity">
    <text evidence="5">Belongs to the FMN-dependent alpha-hydroxy acid dehydrogenase family.</text>
</comment>
<dbReference type="Gene3D" id="3.20.20.70">
    <property type="entry name" value="Aldolase class I"/>
    <property type="match status" value="2"/>
</dbReference>
<evidence type="ECO:0000256" key="3">
    <source>
        <dbReference type="ARBA" id="ARBA00022643"/>
    </source>
</evidence>
<dbReference type="PROSITE" id="PS51349">
    <property type="entry name" value="FMN_HYDROXY_ACID_DH_2"/>
    <property type="match status" value="1"/>
</dbReference>
<sequence length="231" mass="24631">MRCSFFGIDLRFPVMIAPSAMHGQAHEDGEKATARAAVRAGLYVFKRRDITEAIVKKAEALGYRALCLTVDAPITGRRERDLRSGFTVSDAMGQLPNIQMLGNVVNQQLVEFEAQKDLTLDWSIITWLKSICNLPVIAKGILHPADARCAIKAGAAAIVISNHGGRQLDSTPATIDVLPAIAAEVRGEIPIFLDGGIRRGTDVFKALGPGGPAETAQTEATEATFGSCGGF</sequence>
<evidence type="ECO:0000313" key="8">
    <source>
        <dbReference type="Proteomes" id="UP001642464"/>
    </source>
</evidence>
<dbReference type="InterPro" id="IPR000262">
    <property type="entry name" value="FMN-dep_DH"/>
</dbReference>
<dbReference type="Proteomes" id="UP001642464">
    <property type="component" value="Unassembled WGS sequence"/>
</dbReference>
<evidence type="ECO:0000256" key="5">
    <source>
        <dbReference type="ARBA" id="ARBA00024042"/>
    </source>
</evidence>
<dbReference type="EMBL" id="CAXAMM010019824">
    <property type="protein sequence ID" value="CAK9046525.1"/>
    <property type="molecule type" value="Genomic_DNA"/>
</dbReference>
<reference evidence="7 8" key="1">
    <citation type="submission" date="2024-02" db="EMBL/GenBank/DDBJ databases">
        <authorList>
            <person name="Chen Y."/>
            <person name="Shah S."/>
            <person name="Dougan E. K."/>
            <person name="Thang M."/>
            <person name="Chan C."/>
        </authorList>
    </citation>
    <scope>NUCLEOTIDE SEQUENCE [LARGE SCALE GENOMIC DNA]</scope>
</reference>
<keyword evidence="3" id="KW-0288">FMN</keyword>
<comment type="cofactor">
    <cofactor evidence="1">
        <name>FMN</name>
        <dbReference type="ChEBI" id="CHEBI:58210"/>
    </cofactor>
</comment>
<evidence type="ECO:0000256" key="4">
    <source>
        <dbReference type="ARBA" id="ARBA00023002"/>
    </source>
</evidence>
<keyword evidence="2" id="KW-0285">Flavoprotein</keyword>
<evidence type="ECO:0000313" key="7">
    <source>
        <dbReference type="EMBL" id="CAK9046525.1"/>
    </source>
</evidence>
<dbReference type="InterPro" id="IPR012133">
    <property type="entry name" value="Alpha-hydoxy_acid_DH_FMN"/>
</dbReference>
<accession>A0ABP0M4V9</accession>
<name>A0ABP0M4V9_9DINO</name>
<dbReference type="InterPro" id="IPR037396">
    <property type="entry name" value="FMN_HAD"/>
</dbReference>
<proteinExistence type="inferred from homology"/>
<evidence type="ECO:0000256" key="2">
    <source>
        <dbReference type="ARBA" id="ARBA00022630"/>
    </source>
</evidence>
<dbReference type="SUPFAM" id="SSF51395">
    <property type="entry name" value="FMN-linked oxidoreductases"/>
    <property type="match status" value="1"/>
</dbReference>
<dbReference type="InterPro" id="IPR013785">
    <property type="entry name" value="Aldolase_TIM"/>
</dbReference>
<protein>
    <submittedName>
        <fullName evidence="7">Peroxisomal (S)-2-hydroxy-acid oxidase GLO5 (Glycolate oxidase 3) (AtGLO5) (GOX 3) (Short chain alpha-hydroxy acid oxidase GLO5)</fullName>
    </submittedName>
</protein>
<gene>
    <name evidence="7" type="ORF">SCF082_LOCUS26175</name>
</gene>
<evidence type="ECO:0000256" key="1">
    <source>
        <dbReference type="ARBA" id="ARBA00001917"/>
    </source>
</evidence>
<comment type="caution">
    <text evidence="7">The sequence shown here is derived from an EMBL/GenBank/DDBJ whole genome shotgun (WGS) entry which is preliminary data.</text>
</comment>
<dbReference type="PANTHER" id="PTHR10578">
    <property type="entry name" value="S -2-HYDROXY-ACID OXIDASE-RELATED"/>
    <property type="match status" value="1"/>
</dbReference>
<keyword evidence="4" id="KW-0560">Oxidoreductase</keyword>
<dbReference type="PANTHER" id="PTHR10578:SF107">
    <property type="entry name" value="2-HYDROXYACID OXIDASE 1"/>
    <property type="match status" value="1"/>
</dbReference>
<organism evidence="7 8">
    <name type="scientific">Durusdinium trenchii</name>
    <dbReference type="NCBI Taxonomy" id="1381693"/>
    <lineage>
        <taxon>Eukaryota</taxon>
        <taxon>Sar</taxon>
        <taxon>Alveolata</taxon>
        <taxon>Dinophyceae</taxon>
        <taxon>Suessiales</taxon>
        <taxon>Symbiodiniaceae</taxon>
        <taxon>Durusdinium</taxon>
    </lineage>
</organism>
<dbReference type="PROSITE" id="PS00557">
    <property type="entry name" value="FMN_HYDROXY_ACID_DH_1"/>
    <property type="match status" value="1"/>
</dbReference>
<dbReference type="CDD" id="cd02809">
    <property type="entry name" value="alpha_hydroxyacid_oxid_FMN"/>
    <property type="match status" value="1"/>
</dbReference>